<sequence length="472" mass="54339">METVIGIGFYIPSNENDYISFDSRGSLSDADIVVFNPDFQNTEYRYDHENSSFQGKRLYGTDSSFEIKEHSNHWQNEILNALKSGKTIFITLTEKVDFFVHTGQKNTSGTGRNQKVTDIVDSYHNYKFLPSLGFNIVASTGSKIFIYSNLVRNLYECCKDYFEFQAYINSKEEIKYTLFSTKSKDKILGLSTEITNGHLIFIPAINLPDSFSKEDNEWTDEAYIWGKRFKQVLSEISKSLKTTKERTPQPEWSHNEDFNLLGSISTKQLIIESRERLLELENNISDLEQVLKEQESLKDLLFETGKALEHAVIKALKILGYFAEGYNDGRLELDQIIISPEGERFIGECEGKDNKDVDVSKFRQLLDSLNEDFDREEVSEKADGILFGNPQRLIKPSDRTLDFTDKCKRGAEREKIALIKTYDLFIVSRYVLETNDEAFKLECRLAIKDQLGKVVKFPKIEDVERSLTAILQ</sequence>
<protein>
    <submittedName>
        <fullName evidence="2">Uncharacterized protein</fullName>
    </submittedName>
</protein>
<dbReference type="RefSeq" id="WP_191041406.1">
    <property type="nucleotide sequence ID" value="NZ_JACXAA010000009.1"/>
</dbReference>
<proteinExistence type="predicted"/>
<comment type="caution">
    <text evidence="2">The sequence shown here is derived from an EMBL/GenBank/DDBJ whole genome shotgun (WGS) entry which is preliminary data.</text>
</comment>
<feature type="coiled-coil region" evidence="1">
    <location>
        <begin position="270"/>
        <end position="297"/>
    </location>
</feature>
<evidence type="ECO:0000313" key="3">
    <source>
        <dbReference type="Proteomes" id="UP000653797"/>
    </source>
</evidence>
<name>A0A927B5G3_9BACT</name>
<keyword evidence="1" id="KW-0175">Coiled coil</keyword>
<evidence type="ECO:0000313" key="2">
    <source>
        <dbReference type="EMBL" id="MBD2755790.1"/>
    </source>
</evidence>
<dbReference type="AlphaFoldDB" id="A0A927B5G3"/>
<dbReference type="EMBL" id="JACXAA010000009">
    <property type="protein sequence ID" value="MBD2755790.1"/>
    <property type="molecule type" value="Genomic_DNA"/>
</dbReference>
<keyword evidence="3" id="KW-1185">Reference proteome</keyword>
<reference evidence="2" key="1">
    <citation type="submission" date="2020-09" db="EMBL/GenBank/DDBJ databases">
        <authorList>
            <person name="Kim M.K."/>
        </authorList>
    </citation>
    <scope>NUCLEOTIDE SEQUENCE</scope>
    <source>
        <strain evidence="2">BT704</strain>
    </source>
</reference>
<dbReference type="Proteomes" id="UP000653797">
    <property type="component" value="Unassembled WGS sequence"/>
</dbReference>
<accession>A0A927B5G3</accession>
<evidence type="ECO:0000256" key="1">
    <source>
        <dbReference type="SAM" id="Coils"/>
    </source>
</evidence>
<gene>
    <name evidence="2" type="ORF">IC230_23000</name>
</gene>
<organism evidence="2 3">
    <name type="scientific">Spirosoma validum</name>
    <dbReference type="NCBI Taxonomy" id="2771355"/>
    <lineage>
        <taxon>Bacteria</taxon>
        <taxon>Pseudomonadati</taxon>
        <taxon>Bacteroidota</taxon>
        <taxon>Cytophagia</taxon>
        <taxon>Cytophagales</taxon>
        <taxon>Cytophagaceae</taxon>
        <taxon>Spirosoma</taxon>
    </lineage>
</organism>